<feature type="binding site" evidence="15">
    <location>
        <position position="162"/>
    </location>
    <ligand>
        <name>Zn(2+)</name>
        <dbReference type="ChEBI" id="CHEBI:29105"/>
        <label>1</label>
    </ligand>
</feature>
<comment type="cofactor">
    <cofactor evidence="15">
        <name>Zn(2+)</name>
        <dbReference type="ChEBI" id="CHEBI:29105"/>
    </cofactor>
    <cofactor evidence="15">
        <name>Co(2+)</name>
        <dbReference type="ChEBI" id="CHEBI:48828"/>
    </cofactor>
    <text evidence="15">Binds 2 Zn(2+) or Co(2+) ions per subunit.</text>
</comment>
<feature type="domain" description="Peptidase M20 dimerisation" evidence="16">
    <location>
        <begin position="175"/>
        <end position="282"/>
    </location>
</feature>
<feature type="binding site" evidence="15">
    <location>
        <position position="134"/>
    </location>
    <ligand>
        <name>Zn(2+)</name>
        <dbReference type="ChEBI" id="CHEBI:29105"/>
        <label>2</label>
    </ligand>
</feature>
<evidence type="ECO:0000256" key="11">
    <source>
        <dbReference type="ARBA" id="ARBA00023154"/>
    </source>
</evidence>
<keyword evidence="11 15" id="KW-0457">Lysine biosynthesis</keyword>
<comment type="pathway">
    <text evidence="1 15">Amino-acid biosynthesis; L-lysine biosynthesis via DAP pathway; LL-2,6-diaminopimelate from (S)-tetrahydrodipicolinate (succinylase route): step 3/3.</text>
</comment>
<evidence type="ECO:0000256" key="4">
    <source>
        <dbReference type="ARBA" id="ARBA00011921"/>
    </source>
</evidence>
<keyword evidence="9 15" id="KW-0862">Zinc</keyword>
<dbReference type="EC" id="3.5.1.18" evidence="4 15"/>
<evidence type="ECO:0000256" key="14">
    <source>
        <dbReference type="ARBA" id="ARBA00051301"/>
    </source>
</evidence>
<comment type="similarity">
    <text evidence="2 15">Belongs to the peptidase M20A family. DapE subfamily.</text>
</comment>
<dbReference type="HAMAP" id="MF_01690">
    <property type="entry name" value="DapE"/>
    <property type="match status" value="1"/>
</dbReference>
<dbReference type="Gene3D" id="3.40.630.10">
    <property type="entry name" value="Zn peptidases"/>
    <property type="match status" value="2"/>
</dbReference>
<comment type="caution">
    <text evidence="17">The sequence shown here is derived from an EMBL/GenBank/DDBJ whole genome shotgun (WGS) entry which is preliminary data.</text>
</comment>
<dbReference type="GO" id="GO:0009014">
    <property type="term" value="F:succinyl-diaminopimelate desuccinylase activity"/>
    <property type="evidence" value="ECO:0007669"/>
    <property type="project" value="UniProtKB-EC"/>
</dbReference>
<keyword evidence="8 15" id="KW-0378">Hydrolase</keyword>
<dbReference type="NCBIfam" id="TIGR01246">
    <property type="entry name" value="dapE_proteo"/>
    <property type="match status" value="1"/>
</dbReference>
<dbReference type="InterPro" id="IPR005941">
    <property type="entry name" value="DapE_proteobac"/>
</dbReference>
<comment type="function">
    <text evidence="15">Catalyzes the hydrolysis of N-succinyl-L,L-diaminopimelic acid (SDAP), forming succinate and LL-2,6-diaminopimelate (DAP), an intermediate involved in the bacterial biosynthesis of lysine and meso-diaminopimelic acid, an essential component of bacterial cell walls.</text>
</comment>
<dbReference type="InterPro" id="IPR050072">
    <property type="entry name" value="Peptidase_M20A"/>
</dbReference>
<sequence length="376" mass="41109">MSETLSLLEALIRRESVTPHDAGCQDLLAQRLTKLGFVDERLNFADTQNLWLRKGQQAPLFVFLGHTDVVPTGPLAAWDSPPFEPTIRDGKLYGRGAADMKGGIAAFVTAVERFLAEYAEHKGSIAIMMTSDEEGIATHGVVKVVEVLEQRGEKIDWCLVGEPSSDKKIGDVIRVGRRGSLCAKLTVLGIQGHVAYPELAENPIHTFAPALKELTEEVWDHGNQFFPPTRLQVSNINGGTGAENIIPGQVEVQFNLRFCTELDEATIKARTQAILDKHGFKYDLQWRLSGNPFLTSQGELIDATHAAIESVCGFQTLDDTGGGTSDGRFIAPTGAQVIELGPLNASIHKVNEHIGLDELEVLSRIYQQILVNLLAH</sequence>
<feature type="binding site" evidence="15">
    <location>
        <position position="99"/>
    </location>
    <ligand>
        <name>Zn(2+)</name>
        <dbReference type="ChEBI" id="CHEBI:29105"/>
        <label>1</label>
    </ligand>
</feature>
<dbReference type="RefSeq" id="WP_101052010.1">
    <property type="nucleotide sequence ID" value="NZ_JAXARY010000001.1"/>
</dbReference>
<dbReference type="InterPro" id="IPR011650">
    <property type="entry name" value="Peptidase_M20_dimer"/>
</dbReference>
<feature type="binding site" evidence="15">
    <location>
        <position position="348"/>
    </location>
    <ligand>
        <name>Zn(2+)</name>
        <dbReference type="ChEBI" id="CHEBI:29105"/>
        <label>2</label>
    </ligand>
</feature>
<evidence type="ECO:0000256" key="3">
    <source>
        <dbReference type="ARBA" id="ARBA00011738"/>
    </source>
</evidence>
<gene>
    <name evidence="15 17" type="primary">dapE</name>
    <name evidence="17" type="ORF">QLH52_00965</name>
</gene>
<evidence type="ECO:0000256" key="12">
    <source>
        <dbReference type="ARBA" id="ARBA00023285"/>
    </source>
</evidence>
<dbReference type="NCBIfam" id="NF009557">
    <property type="entry name" value="PRK13009.1"/>
    <property type="match status" value="1"/>
</dbReference>
<keyword evidence="7 15" id="KW-0479">Metal-binding</keyword>
<protein>
    <recommendedName>
        <fullName evidence="5 15">Succinyl-diaminopimelate desuccinylase</fullName>
        <shortName evidence="15">SDAP desuccinylase</shortName>
        <ecNumber evidence="4 15">3.5.1.18</ecNumber>
    </recommendedName>
    <alternativeName>
        <fullName evidence="13 15">N-succinyl-LL-2,6-diaminoheptanedioate amidohydrolase</fullName>
    </alternativeName>
</protein>
<feature type="binding site" evidence="15">
    <location>
        <position position="66"/>
    </location>
    <ligand>
        <name>Zn(2+)</name>
        <dbReference type="ChEBI" id="CHEBI:29105"/>
        <label>1</label>
    </ligand>
</feature>
<keyword evidence="10 15" id="KW-0220">Diaminopimelate biosynthesis</keyword>
<dbReference type="SUPFAM" id="SSF55031">
    <property type="entry name" value="Bacterial exopeptidase dimerisation domain"/>
    <property type="match status" value="1"/>
</dbReference>
<evidence type="ECO:0000313" key="18">
    <source>
        <dbReference type="Proteomes" id="UP001284537"/>
    </source>
</evidence>
<evidence type="ECO:0000256" key="1">
    <source>
        <dbReference type="ARBA" id="ARBA00005130"/>
    </source>
</evidence>
<name>A0ABU4U8U6_9GAMM</name>
<reference evidence="17 18" key="1">
    <citation type="submission" date="2023-11" db="EMBL/GenBank/DDBJ databases">
        <authorList>
            <person name="Ouyang M.-Y."/>
        </authorList>
    </citation>
    <scope>NUCLEOTIDE SEQUENCE [LARGE SCALE GENOMIC DNA]</scope>
    <source>
        <strain evidence="17 18">OY6</strain>
    </source>
</reference>
<dbReference type="InterPro" id="IPR036264">
    <property type="entry name" value="Bact_exopeptidase_dim_dom"/>
</dbReference>
<dbReference type="PANTHER" id="PTHR43808:SF31">
    <property type="entry name" value="N-ACETYL-L-CITRULLINE DEACETYLASE"/>
    <property type="match status" value="1"/>
</dbReference>
<dbReference type="Pfam" id="PF07687">
    <property type="entry name" value="M20_dimer"/>
    <property type="match status" value="1"/>
</dbReference>
<evidence type="ECO:0000256" key="7">
    <source>
        <dbReference type="ARBA" id="ARBA00022723"/>
    </source>
</evidence>
<evidence type="ECO:0000256" key="9">
    <source>
        <dbReference type="ARBA" id="ARBA00022833"/>
    </source>
</evidence>
<feature type="binding site" evidence="15">
    <location>
        <position position="99"/>
    </location>
    <ligand>
        <name>Zn(2+)</name>
        <dbReference type="ChEBI" id="CHEBI:29105"/>
        <label>2</label>
    </ligand>
</feature>
<evidence type="ECO:0000256" key="8">
    <source>
        <dbReference type="ARBA" id="ARBA00022801"/>
    </source>
</evidence>
<comment type="subunit">
    <text evidence="3 15">Homodimer.</text>
</comment>
<feature type="active site" description="Proton acceptor" evidence="15">
    <location>
        <position position="133"/>
    </location>
</feature>
<accession>A0ABU4U8U6</accession>
<evidence type="ECO:0000259" key="16">
    <source>
        <dbReference type="Pfam" id="PF07687"/>
    </source>
</evidence>
<evidence type="ECO:0000256" key="10">
    <source>
        <dbReference type="ARBA" id="ARBA00022915"/>
    </source>
</evidence>
<dbReference type="EMBL" id="JAXARY010000001">
    <property type="protein sequence ID" value="MDX8125842.1"/>
    <property type="molecule type" value="Genomic_DNA"/>
</dbReference>
<evidence type="ECO:0000256" key="2">
    <source>
        <dbReference type="ARBA" id="ARBA00006746"/>
    </source>
</evidence>
<evidence type="ECO:0000313" key="17">
    <source>
        <dbReference type="EMBL" id="MDX8125842.1"/>
    </source>
</evidence>
<dbReference type="Pfam" id="PF01546">
    <property type="entry name" value="Peptidase_M20"/>
    <property type="match status" value="1"/>
</dbReference>
<organism evidence="17 18">
    <name type="scientific">Methylomonas defluvii</name>
    <dbReference type="NCBI Taxonomy" id="3045149"/>
    <lineage>
        <taxon>Bacteria</taxon>
        <taxon>Pseudomonadati</taxon>
        <taxon>Pseudomonadota</taxon>
        <taxon>Gammaproteobacteria</taxon>
        <taxon>Methylococcales</taxon>
        <taxon>Methylococcaceae</taxon>
        <taxon>Methylomonas</taxon>
    </lineage>
</organism>
<comment type="catalytic activity">
    <reaction evidence="14 15">
        <text>N-succinyl-(2S,6S)-2,6-diaminopimelate + H2O = (2S,6S)-2,6-diaminopimelate + succinate</text>
        <dbReference type="Rhea" id="RHEA:22608"/>
        <dbReference type="ChEBI" id="CHEBI:15377"/>
        <dbReference type="ChEBI" id="CHEBI:30031"/>
        <dbReference type="ChEBI" id="CHEBI:57609"/>
        <dbReference type="ChEBI" id="CHEBI:58087"/>
        <dbReference type="EC" id="3.5.1.18"/>
    </reaction>
</comment>
<keyword evidence="6 15" id="KW-0028">Amino-acid biosynthesis</keyword>
<evidence type="ECO:0000256" key="5">
    <source>
        <dbReference type="ARBA" id="ARBA00022391"/>
    </source>
</evidence>
<keyword evidence="12 15" id="KW-0170">Cobalt</keyword>
<feature type="active site" evidence="15">
    <location>
        <position position="68"/>
    </location>
</feature>
<dbReference type="Proteomes" id="UP001284537">
    <property type="component" value="Unassembled WGS sequence"/>
</dbReference>
<proteinExistence type="inferred from homology"/>
<evidence type="ECO:0000256" key="15">
    <source>
        <dbReference type="HAMAP-Rule" id="MF_01690"/>
    </source>
</evidence>
<evidence type="ECO:0000256" key="6">
    <source>
        <dbReference type="ARBA" id="ARBA00022605"/>
    </source>
</evidence>
<keyword evidence="18" id="KW-1185">Reference proteome</keyword>
<evidence type="ECO:0000256" key="13">
    <source>
        <dbReference type="ARBA" id="ARBA00031891"/>
    </source>
</evidence>
<dbReference type="CDD" id="cd03891">
    <property type="entry name" value="M20_DapE_proteobac"/>
    <property type="match status" value="1"/>
</dbReference>
<dbReference type="PANTHER" id="PTHR43808">
    <property type="entry name" value="ACETYLORNITHINE DEACETYLASE"/>
    <property type="match status" value="1"/>
</dbReference>
<dbReference type="InterPro" id="IPR002933">
    <property type="entry name" value="Peptidase_M20"/>
</dbReference>
<dbReference type="SUPFAM" id="SSF53187">
    <property type="entry name" value="Zn-dependent exopeptidases"/>
    <property type="match status" value="1"/>
</dbReference>